<keyword evidence="3" id="KW-1185">Reference proteome</keyword>
<dbReference type="GO" id="GO:0035438">
    <property type="term" value="F:cyclic-di-GMP binding"/>
    <property type="evidence" value="ECO:0007669"/>
    <property type="project" value="InterPro"/>
</dbReference>
<gene>
    <name evidence="2" type="ORF">AWL63_09570</name>
</gene>
<accession>A0A1B3Z9V2</accession>
<dbReference type="OrthoDB" id="9795572at2"/>
<dbReference type="KEGG" id="span:AWL63_09570"/>
<evidence type="ECO:0000259" key="1">
    <source>
        <dbReference type="Pfam" id="PF07238"/>
    </source>
</evidence>
<dbReference type="AlphaFoldDB" id="A0A1B3Z9V2"/>
<evidence type="ECO:0000313" key="2">
    <source>
        <dbReference type="EMBL" id="AOH84180.1"/>
    </source>
</evidence>
<dbReference type="EMBL" id="CP014168">
    <property type="protein sequence ID" value="AOH84180.1"/>
    <property type="molecule type" value="Genomic_DNA"/>
</dbReference>
<dbReference type="Proteomes" id="UP000094256">
    <property type="component" value="Chromosome"/>
</dbReference>
<protein>
    <recommendedName>
        <fullName evidence="1">PilZ domain-containing protein</fullName>
    </recommendedName>
</protein>
<proteinExistence type="predicted"/>
<organism evidence="2 3">
    <name type="scientific">Sphingomonas panacis</name>
    <dbReference type="NCBI Taxonomy" id="1560345"/>
    <lineage>
        <taxon>Bacteria</taxon>
        <taxon>Pseudomonadati</taxon>
        <taxon>Pseudomonadota</taxon>
        <taxon>Alphaproteobacteria</taxon>
        <taxon>Sphingomonadales</taxon>
        <taxon>Sphingomonadaceae</taxon>
        <taxon>Sphingomonas</taxon>
    </lineage>
</organism>
<sequence>MLPAMQDAETRPETRAAARSAVAIRAQVRMMGTDKLDIDVTDLSRTGFQIETIHRIQPGATIWLRIPGLAGLEATVKWGRRHFYGCAFVRPLHEAVFDHVVALATPSRD</sequence>
<dbReference type="STRING" id="1560345.AWL63_09570"/>
<name>A0A1B3Z9V2_9SPHN</name>
<evidence type="ECO:0000313" key="3">
    <source>
        <dbReference type="Proteomes" id="UP000094256"/>
    </source>
</evidence>
<dbReference type="InterPro" id="IPR009875">
    <property type="entry name" value="PilZ_domain"/>
</dbReference>
<dbReference type="Pfam" id="PF07238">
    <property type="entry name" value="PilZ"/>
    <property type="match status" value="1"/>
</dbReference>
<reference evidence="2 3" key="1">
    <citation type="submission" date="2016-01" db="EMBL/GenBank/DDBJ databases">
        <title>Complete genome and mega plasmid sequence of Sphingomonas panacis DCY99 elicits systemic resistance in rice to Xanthomonas oryzae.</title>
        <authorList>
            <person name="Kim Y.J."/>
            <person name="Yang D.C."/>
            <person name="Sing P."/>
        </authorList>
    </citation>
    <scope>NUCLEOTIDE SEQUENCE [LARGE SCALE GENOMIC DNA]</scope>
    <source>
        <strain evidence="2 3">DCY99</strain>
    </source>
</reference>
<feature type="domain" description="PilZ" evidence="1">
    <location>
        <begin position="14"/>
        <end position="102"/>
    </location>
</feature>
<dbReference type="SUPFAM" id="SSF141371">
    <property type="entry name" value="PilZ domain-like"/>
    <property type="match status" value="1"/>
</dbReference>